<dbReference type="InterPro" id="IPR023632">
    <property type="entry name" value="ATP_synth_F1_gsu_CS"/>
</dbReference>
<organism evidence="12 13">
    <name type="scientific">Cyanidium caldarium</name>
    <name type="common">Red alga</name>
    <dbReference type="NCBI Taxonomy" id="2771"/>
    <lineage>
        <taxon>Eukaryota</taxon>
        <taxon>Rhodophyta</taxon>
        <taxon>Bangiophyceae</taxon>
        <taxon>Cyanidiales</taxon>
        <taxon>Cyanidiaceae</taxon>
        <taxon>Cyanidium</taxon>
    </lineage>
</organism>
<dbReference type="FunFam" id="3.40.1380.10:FF:000003">
    <property type="entry name" value="ATP synthase subunit gamma"/>
    <property type="match status" value="1"/>
</dbReference>
<evidence type="ECO:0000256" key="9">
    <source>
        <dbReference type="ARBA" id="ARBA00023196"/>
    </source>
</evidence>
<dbReference type="GO" id="GO:0005743">
    <property type="term" value="C:mitochondrial inner membrane"/>
    <property type="evidence" value="ECO:0007669"/>
    <property type="project" value="UniProtKB-SubCell"/>
</dbReference>
<evidence type="ECO:0000256" key="8">
    <source>
        <dbReference type="ARBA" id="ARBA00023136"/>
    </source>
</evidence>
<sequence length="340" mass="36781">MLRRLASGLVRSAAGAGRCGAAALDRPWDRPAVTVGAVSSLGGVRYASLKAVRNRMRSVASIGKITKAMKMVAAAKLRGVQARQDISRPFANSVRQFFALLGEQEKPEQKDKMSAGAAGEEAKRRLIVAVTSDRGLCGGVNSNVVRAIRQTLPHDGSDRTADGYRNAVMLVGDKGRDALQRTSANLFVVSFRDVFKTPVSFAQVTLIAEEIMAGAYDEVMLVYNRFKSAISQITTRQTLVGLSDLMEHASVFDGYEFDSDMDSSQVMVDLFEYELATQLYGALLENSTSEQAARMSAMDSASSNAAEMLSKLTLQYNRERQAVITTELVEIVAGASAVEK</sequence>
<gene>
    <name evidence="12" type="ORF">CDCA_CDCA03G0871</name>
</gene>
<reference evidence="12 13" key="1">
    <citation type="submission" date="2022-07" db="EMBL/GenBank/DDBJ databases">
        <title>Genome-wide signatures of adaptation to extreme environments.</title>
        <authorList>
            <person name="Cho C.H."/>
            <person name="Yoon H.S."/>
        </authorList>
    </citation>
    <scope>NUCLEOTIDE SEQUENCE [LARGE SCALE GENOMIC DNA]</scope>
    <source>
        <strain evidence="12 13">DBV 063 E5</strain>
    </source>
</reference>
<name>A0AAV9IRM7_CYACA</name>
<evidence type="ECO:0000256" key="4">
    <source>
        <dbReference type="ARBA" id="ARBA00022781"/>
    </source>
</evidence>
<keyword evidence="5" id="KW-0999">Mitochondrion inner membrane</keyword>
<keyword evidence="3" id="KW-0813">Transport</keyword>
<dbReference type="Proteomes" id="UP001301350">
    <property type="component" value="Unassembled WGS sequence"/>
</dbReference>
<keyword evidence="4" id="KW-0375">Hydrogen ion transport</keyword>
<dbReference type="SUPFAM" id="SSF52943">
    <property type="entry name" value="ATP synthase (F1-ATPase), gamma subunit"/>
    <property type="match status" value="1"/>
</dbReference>
<dbReference type="PANTHER" id="PTHR11693">
    <property type="entry name" value="ATP SYNTHASE GAMMA CHAIN"/>
    <property type="match status" value="1"/>
</dbReference>
<dbReference type="EMBL" id="JANCYW010000003">
    <property type="protein sequence ID" value="KAK4534846.1"/>
    <property type="molecule type" value="Genomic_DNA"/>
</dbReference>
<evidence type="ECO:0000313" key="13">
    <source>
        <dbReference type="Proteomes" id="UP001301350"/>
    </source>
</evidence>
<dbReference type="PANTHER" id="PTHR11693:SF22">
    <property type="entry name" value="ATP SYNTHASE SUBUNIT GAMMA, MITOCHONDRIAL"/>
    <property type="match status" value="1"/>
</dbReference>
<evidence type="ECO:0000256" key="10">
    <source>
        <dbReference type="ARBA" id="ARBA00023310"/>
    </source>
</evidence>
<dbReference type="CDD" id="cd12151">
    <property type="entry name" value="F1-ATPase_gamma"/>
    <property type="match status" value="1"/>
</dbReference>
<comment type="subcellular location">
    <subcellularLocation>
        <location evidence="1">Mitochondrion inner membrane</location>
        <topology evidence="1">Peripheral membrane protein</topology>
    </subcellularLocation>
</comment>
<dbReference type="PIRSF" id="PIRSF039089">
    <property type="entry name" value="ATP_synthase_gamma"/>
    <property type="match status" value="1"/>
</dbReference>
<comment type="similarity">
    <text evidence="2">Belongs to the ATPase gamma chain family.</text>
</comment>
<keyword evidence="7" id="KW-0496">Mitochondrion</keyword>
<dbReference type="NCBIfam" id="TIGR01146">
    <property type="entry name" value="ATPsyn_F1gamma"/>
    <property type="match status" value="1"/>
</dbReference>
<dbReference type="Gene3D" id="1.10.287.80">
    <property type="entry name" value="ATP synthase, gamma subunit, helix hairpin domain"/>
    <property type="match status" value="1"/>
</dbReference>
<keyword evidence="13" id="KW-1185">Reference proteome</keyword>
<dbReference type="AlphaFoldDB" id="A0AAV9IRM7"/>
<dbReference type="HAMAP" id="MF_00815">
    <property type="entry name" value="ATP_synth_gamma_bact"/>
    <property type="match status" value="1"/>
</dbReference>
<evidence type="ECO:0000313" key="12">
    <source>
        <dbReference type="EMBL" id="KAK4534846.1"/>
    </source>
</evidence>
<dbReference type="InterPro" id="IPR000131">
    <property type="entry name" value="ATP_synth_F1_gsu"/>
</dbReference>
<evidence type="ECO:0000256" key="3">
    <source>
        <dbReference type="ARBA" id="ARBA00022448"/>
    </source>
</evidence>
<keyword evidence="10" id="KW-0066">ATP synthesis</keyword>
<accession>A0AAV9IRM7</accession>
<keyword evidence="8" id="KW-0472">Membrane</keyword>
<keyword evidence="9" id="KW-0139">CF(1)</keyword>
<protein>
    <recommendedName>
        <fullName evidence="11">F-ATPase gamma subunit</fullName>
    </recommendedName>
</protein>
<dbReference type="InterPro" id="IPR035968">
    <property type="entry name" value="ATP_synth_F1_ATPase_gsu"/>
</dbReference>
<dbReference type="PROSITE" id="PS00153">
    <property type="entry name" value="ATPASE_GAMMA"/>
    <property type="match status" value="1"/>
</dbReference>
<dbReference type="GO" id="GO:0046933">
    <property type="term" value="F:proton-transporting ATP synthase activity, rotational mechanism"/>
    <property type="evidence" value="ECO:0007669"/>
    <property type="project" value="InterPro"/>
</dbReference>
<dbReference type="GO" id="GO:0045259">
    <property type="term" value="C:proton-transporting ATP synthase complex"/>
    <property type="evidence" value="ECO:0007669"/>
    <property type="project" value="UniProtKB-KW"/>
</dbReference>
<evidence type="ECO:0000256" key="6">
    <source>
        <dbReference type="ARBA" id="ARBA00023065"/>
    </source>
</evidence>
<evidence type="ECO:0000256" key="2">
    <source>
        <dbReference type="ARBA" id="ARBA00007681"/>
    </source>
</evidence>
<dbReference type="PRINTS" id="PR00126">
    <property type="entry name" value="ATPASEGAMMA"/>
</dbReference>
<evidence type="ECO:0000256" key="11">
    <source>
        <dbReference type="ARBA" id="ARBA00031066"/>
    </source>
</evidence>
<dbReference type="Gene3D" id="3.40.1380.10">
    <property type="match status" value="1"/>
</dbReference>
<evidence type="ECO:0000256" key="7">
    <source>
        <dbReference type="ARBA" id="ARBA00023128"/>
    </source>
</evidence>
<evidence type="ECO:0000256" key="5">
    <source>
        <dbReference type="ARBA" id="ARBA00022792"/>
    </source>
</evidence>
<dbReference type="Pfam" id="PF00231">
    <property type="entry name" value="ATP-synt"/>
    <property type="match status" value="1"/>
</dbReference>
<proteinExistence type="inferred from homology"/>
<keyword evidence="6" id="KW-0406">Ion transport</keyword>
<comment type="caution">
    <text evidence="12">The sequence shown here is derived from an EMBL/GenBank/DDBJ whole genome shotgun (WGS) entry which is preliminary data.</text>
</comment>
<evidence type="ECO:0000256" key="1">
    <source>
        <dbReference type="ARBA" id="ARBA00004637"/>
    </source>
</evidence>